<dbReference type="Proteomes" id="UP000006352">
    <property type="component" value="Unassembled WGS sequence"/>
</dbReference>
<dbReference type="InterPro" id="IPR012912">
    <property type="entry name" value="Plasmid_pRiA4b_Orf3-like"/>
</dbReference>
<dbReference type="RefSeq" id="XP_012179537.1">
    <property type="nucleotide sequence ID" value="XM_012324147.1"/>
</dbReference>
<evidence type="ECO:0000313" key="7">
    <source>
        <dbReference type="Proteomes" id="UP000006352"/>
    </source>
</evidence>
<gene>
    <name evidence="6" type="ORF">FIBRA_02283</name>
</gene>
<evidence type="ECO:0000256" key="2">
    <source>
        <dbReference type="ARBA" id="ARBA00022771"/>
    </source>
</evidence>
<evidence type="ECO:0000259" key="5">
    <source>
        <dbReference type="PROSITE" id="PS50865"/>
    </source>
</evidence>
<keyword evidence="7" id="KW-1185">Reference proteome</keyword>
<keyword evidence="2 4" id="KW-0863">Zinc-finger</keyword>
<dbReference type="Gene3D" id="6.10.140.2220">
    <property type="match status" value="1"/>
</dbReference>
<evidence type="ECO:0000313" key="6">
    <source>
        <dbReference type="EMBL" id="CCM00254.1"/>
    </source>
</evidence>
<dbReference type="PANTHER" id="PTHR41878:SF1">
    <property type="entry name" value="TNPR PROTEIN"/>
    <property type="match status" value="1"/>
</dbReference>
<dbReference type="SUPFAM" id="SSF159941">
    <property type="entry name" value="MM3350-like"/>
    <property type="match status" value="1"/>
</dbReference>
<proteinExistence type="predicted"/>
<organism evidence="6 7">
    <name type="scientific">Fibroporia radiculosa</name>
    <dbReference type="NCBI Taxonomy" id="599839"/>
    <lineage>
        <taxon>Eukaryota</taxon>
        <taxon>Fungi</taxon>
        <taxon>Dikarya</taxon>
        <taxon>Basidiomycota</taxon>
        <taxon>Agaricomycotina</taxon>
        <taxon>Agaricomycetes</taxon>
        <taxon>Polyporales</taxon>
        <taxon>Fibroporiaceae</taxon>
        <taxon>Fibroporia</taxon>
    </lineage>
</organism>
<dbReference type="PANTHER" id="PTHR41878">
    <property type="entry name" value="LEXA REPRESSOR-RELATED"/>
    <property type="match status" value="1"/>
</dbReference>
<dbReference type="GO" id="GO:0008270">
    <property type="term" value="F:zinc ion binding"/>
    <property type="evidence" value="ECO:0007669"/>
    <property type="project" value="UniProtKB-KW"/>
</dbReference>
<dbReference type="OrthoDB" id="432970at2759"/>
<reference evidence="6 7" key="1">
    <citation type="journal article" date="2012" name="Appl. Environ. Microbiol.">
        <title>Short-read sequencing for genomic analysis of the brown rot fungus Fibroporia radiculosa.</title>
        <authorList>
            <person name="Tang J.D."/>
            <person name="Perkins A.D."/>
            <person name="Sonstegard T.S."/>
            <person name="Schroeder S.G."/>
            <person name="Burgess S.C."/>
            <person name="Diehl S.V."/>
        </authorList>
    </citation>
    <scope>NUCLEOTIDE SEQUENCE [LARGE SCALE GENOMIC DNA]</scope>
    <source>
        <strain evidence="6 7">TFFH 294</strain>
    </source>
</reference>
<dbReference type="SUPFAM" id="SSF144232">
    <property type="entry name" value="HIT/MYND zinc finger-like"/>
    <property type="match status" value="1"/>
</dbReference>
<dbReference type="Pfam" id="PF01753">
    <property type="entry name" value="zf-MYND"/>
    <property type="match status" value="1"/>
</dbReference>
<dbReference type="PROSITE" id="PS50865">
    <property type="entry name" value="ZF_MYND_2"/>
    <property type="match status" value="1"/>
</dbReference>
<feature type="domain" description="MYND-type" evidence="5">
    <location>
        <begin position="290"/>
        <end position="330"/>
    </location>
</feature>
<name>J4H1R9_9APHY</name>
<dbReference type="GeneID" id="24095165"/>
<evidence type="ECO:0000256" key="3">
    <source>
        <dbReference type="ARBA" id="ARBA00022833"/>
    </source>
</evidence>
<sequence>MLSTTTSLREFYKVHEEDEIQPLSPNGGIPKFVNFGPGDRGVGMPPVFFQDPKPKPGVKGQIHAWGIYPQNEENNAPEYYRDGSLYGPEGSGAIDSVHIAQVGYDCLPDDKYTLAHLFSKEGDQIGYLYDFGDKWRHDIVVEKIFPREQSYGRAEILEGKGMCPGENMGGSFQYSDFLSEYDSMSHHDNASARSSPHTSFGKPPSLFDPDTFDLAGANARLAEALATQNSVRSGAKKYHMPFAPMDQYKAMRARDLGKGEHVVHQHEGDYGGFWEETKTERKDRKSEAACAACGNPDAKALKVCSGCKQIMYCSPQHQKAHWKTVHKNQCSREFLK</sequence>
<dbReference type="InterPro" id="IPR024047">
    <property type="entry name" value="MM3350-like_sf"/>
</dbReference>
<dbReference type="HOGENOM" id="CLU_058480_0_0_1"/>
<dbReference type="EMBL" id="HE796973">
    <property type="protein sequence ID" value="CCM00254.1"/>
    <property type="molecule type" value="Genomic_DNA"/>
</dbReference>
<dbReference type="InterPro" id="IPR002893">
    <property type="entry name" value="Znf_MYND"/>
</dbReference>
<dbReference type="Pfam" id="PF07929">
    <property type="entry name" value="PRiA4_ORF3"/>
    <property type="match status" value="1"/>
</dbReference>
<dbReference type="STRING" id="599839.J4H1R9"/>
<accession>J4H1R9</accession>
<evidence type="ECO:0000256" key="4">
    <source>
        <dbReference type="PROSITE-ProRule" id="PRU00134"/>
    </source>
</evidence>
<protein>
    <recommendedName>
        <fullName evidence="5">MYND-type domain-containing protein</fullName>
    </recommendedName>
</protein>
<keyword evidence="1" id="KW-0479">Metal-binding</keyword>
<dbReference type="Gene3D" id="3.10.290.30">
    <property type="entry name" value="MM3350-like"/>
    <property type="match status" value="1"/>
</dbReference>
<keyword evidence="3" id="KW-0862">Zinc</keyword>
<dbReference type="PROSITE" id="PS01360">
    <property type="entry name" value="ZF_MYND_1"/>
    <property type="match status" value="1"/>
</dbReference>
<dbReference type="InParanoid" id="J4H1R9"/>
<dbReference type="AlphaFoldDB" id="J4H1R9"/>
<evidence type="ECO:0000256" key="1">
    <source>
        <dbReference type="ARBA" id="ARBA00022723"/>
    </source>
</evidence>